<protein>
    <submittedName>
        <fullName evidence="2">Pr6Pr family membrane protein</fullName>
    </submittedName>
</protein>
<feature type="transmembrane region" description="Helical" evidence="1">
    <location>
        <begin position="112"/>
        <end position="134"/>
    </location>
</feature>
<feature type="transmembrane region" description="Helical" evidence="1">
    <location>
        <begin position="53"/>
        <end position="72"/>
    </location>
</feature>
<dbReference type="InterPro" id="IPR049713">
    <property type="entry name" value="Pr6Pr-like"/>
</dbReference>
<sequence length="186" mass="20046">MGYTDVAVRFGDPLLALEDLSHLASFVTGLLYLGLAAYPFVTGRVRIEPPSPWARGAAAVALLLVGVVWHTLMDGLETGYLTTSALFTHLVTPLVVLVDWLFVGRNQHRVRWWFPLSWTLPLLAYLVFMIAAGVESYSDFLDPASDGFVVTLSGFIAAVIVAGYGLLGAARLTRPVRGAAADRLGA</sequence>
<evidence type="ECO:0000313" key="2">
    <source>
        <dbReference type="EMBL" id="NJQ08425.1"/>
    </source>
</evidence>
<feature type="transmembrane region" description="Helical" evidence="1">
    <location>
        <begin position="146"/>
        <end position="167"/>
    </location>
</feature>
<keyword evidence="1" id="KW-0812">Transmembrane</keyword>
<keyword evidence="3" id="KW-1185">Reference proteome</keyword>
<keyword evidence="1" id="KW-1133">Transmembrane helix</keyword>
<organism evidence="2 3">
    <name type="scientific">Streptomyces lonarensis</name>
    <dbReference type="NCBI Taxonomy" id="700599"/>
    <lineage>
        <taxon>Bacteria</taxon>
        <taxon>Bacillati</taxon>
        <taxon>Actinomycetota</taxon>
        <taxon>Actinomycetes</taxon>
        <taxon>Kitasatosporales</taxon>
        <taxon>Streptomycetaceae</taxon>
        <taxon>Streptomyces</taxon>
    </lineage>
</organism>
<feature type="transmembrane region" description="Helical" evidence="1">
    <location>
        <begin position="20"/>
        <end position="41"/>
    </location>
</feature>
<dbReference type="NCBIfam" id="NF038065">
    <property type="entry name" value="Pr6Pr"/>
    <property type="match status" value="1"/>
</dbReference>
<name>A0A7X6D5F5_9ACTN</name>
<dbReference type="EMBL" id="JAAVJD010000306">
    <property type="protein sequence ID" value="NJQ08425.1"/>
    <property type="molecule type" value="Genomic_DNA"/>
</dbReference>
<dbReference type="AlphaFoldDB" id="A0A7X6D5F5"/>
<evidence type="ECO:0000256" key="1">
    <source>
        <dbReference type="SAM" id="Phobius"/>
    </source>
</evidence>
<evidence type="ECO:0000313" key="3">
    <source>
        <dbReference type="Proteomes" id="UP000578686"/>
    </source>
</evidence>
<feature type="transmembrane region" description="Helical" evidence="1">
    <location>
        <begin position="84"/>
        <end position="103"/>
    </location>
</feature>
<accession>A0A7X6D5F5</accession>
<reference evidence="2 3" key="1">
    <citation type="submission" date="2020-03" db="EMBL/GenBank/DDBJ databases">
        <title>Draft genome of Streptomyces sp. ventii, isolated from the Axial Seamount in the Pacific Ocean, and resequencing of the two type strains Streptomyces lonarensis strain NCL 716 and Streptomyces bohaiensis strain 11A07.</title>
        <authorList>
            <person name="Loughran R.M."/>
            <person name="Pfannmuller K.M."/>
            <person name="Wasson B.J."/>
            <person name="Deadmond M.C."/>
            <person name="Paddock B.E."/>
            <person name="Koyack M.J."/>
            <person name="Gallegos D.A."/>
            <person name="Mitchell E.A."/>
            <person name="Ushijima B."/>
            <person name="Saw J.H."/>
            <person name="Mcphail K.L."/>
            <person name="Videau P."/>
        </authorList>
    </citation>
    <scope>NUCLEOTIDE SEQUENCE [LARGE SCALE GENOMIC DNA]</scope>
    <source>
        <strain evidence="2 3">NCL716</strain>
    </source>
</reference>
<dbReference type="Proteomes" id="UP000578686">
    <property type="component" value="Unassembled WGS sequence"/>
</dbReference>
<gene>
    <name evidence="2" type="ORF">HCN56_23325</name>
</gene>
<keyword evidence="1" id="KW-0472">Membrane</keyword>
<proteinExistence type="predicted"/>
<comment type="caution">
    <text evidence="2">The sequence shown here is derived from an EMBL/GenBank/DDBJ whole genome shotgun (WGS) entry which is preliminary data.</text>
</comment>